<dbReference type="RefSeq" id="WP_214154784.1">
    <property type="nucleotide sequence ID" value="NZ_JAHBAY010000002.1"/>
</dbReference>
<evidence type="ECO:0000313" key="1">
    <source>
        <dbReference type="EMBL" id="MBT0768490.1"/>
    </source>
</evidence>
<dbReference type="Proteomes" id="UP001197247">
    <property type="component" value="Unassembled WGS sequence"/>
</dbReference>
<proteinExistence type="predicted"/>
<evidence type="ECO:0008006" key="3">
    <source>
        <dbReference type="Google" id="ProtNLM"/>
    </source>
</evidence>
<protein>
    <recommendedName>
        <fullName evidence="3">DUF4440 domain-containing protein</fullName>
    </recommendedName>
</protein>
<dbReference type="EMBL" id="JAHBAY010000002">
    <property type="protein sequence ID" value="MBT0768490.1"/>
    <property type="molecule type" value="Genomic_DNA"/>
</dbReference>
<name>A0ABS5TBQ2_9ACTN</name>
<accession>A0ABS5TBQ2</accession>
<evidence type="ECO:0000313" key="2">
    <source>
        <dbReference type="Proteomes" id="UP001197247"/>
    </source>
</evidence>
<keyword evidence="2" id="KW-1185">Reference proteome</keyword>
<gene>
    <name evidence="1" type="ORF">KIH74_06110</name>
</gene>
<reference evidence="1 2" key="1">
    <citation type="submission" date="2021-05" db="EMBL/GenBank/DDBJ databases">
        <title>Kineosporia and Streptomyces sp. nov. two new marine actinobacteria isolated from Coral.</title>
        <authorList>
            <person name="Buangrab K."/>
            <person name="Sutthacheep M."/>
            <person name="Yeemin T."/>
            <person name="Harunari E."/>
            <person name="Igarashi Y."/>
            <person name="Kanchanasin P."/>
            <person name="Tanasupawat S."/>
            <person name="Phongsopitanun W."/>
        </authorList>
    </citation>
    <scope>NUCLEOTIDE SEQUENCE [LARGE SCALE GENOMIC DNA]</scope>
    <source>
        <strain evidence="1 2">J2-2</strain>
    </source>
</reference>
<organism evidence="1 2">
    <name type="scientific">Kineosporia corallincola</name>
    <dbReference type="NCBI Taxonomy" id="2835133"/>
    <lineage>
        <taxon>Bacteria</taxon>
        <taxon>Bacillati</taxon>
        <taxon>Actinomycetota</taxon>
        <taxon>Actinomycetes</taxon>
        <taxon>Kineosporiales</taxon>
        <taxon>Kineosporiaceae</taxon>
        <taxon>Kineosporia</taxon>
    </lineage>
</organism>
<comment type="caution">
    <text evidence="1">The sequence shown here is derived from an EMBL/GenBank/DDBJ whole genome shotgun (WGS) entry which is preliminary data.</text>
</comment>
<sequence>MGHLMDRAWQIEQEFWRNSAADGPQGWFAKYMATDGFIVLPNRIVSRDDLIHGWSERLAIRTWSVSEPSFTVIEGGNLVLSYEVHFDADWLPGYDAFITSVYVWGADDWTLISRAHTPRGDFPF</sequence>